<reference evidence="3" key="1">
    <citation type="journal article" date="2019" name="Int. J. Syst. Evol. Microbiol.">
        <title>The Global Catalogue of Microorganisms (GCM) 10K type strain sequencing project: providing services to taxonomists for standard genome sequencing and annotation.</title>
        <authorList>
            <consortium name="The Broad Institute Genomics Platform"/>
            <consortium name="The Broad Institute Genome Sequencing Center for Infectious Disease"/>
            <person name="Wu L."/>
            <person name="Ma J."/>
        </authorList>
    </citation>
    <scope>NUCLEOTIDE SEQUENCE [LARGE SCALE GENOMIC DNA]</scope>
    <source>
        <strain evidence="3">JCM 14370</strain>
    </source>
</reference>
<evidence type="ECO:0000313" key="3">
    <source>
        <dbReference type="Proteomes" id="UP000632222"/>
    </source>
</evidence>
<dbReference type="Proteomes" id="UP000632222">
    <property type="component" value="Unassembled WGS sequence"/>
</dbReference>
<evidence type="ECO:0000256" key="1">
    <source>
        <dbReference type="SAM" id="Phobius"/>
    </source>
</evidence>
<feature type="transmembrane region" description="Helical" evidence="1">
    <location>
        <begin position="83"/>
        <end position="104"/>
    </location>
</feature>
<feature type="transmembrane region" description="Helical" evidence="1">
    <location>
        <begin position="41"/>
        <end position="62"/>
    </location>
</feature>
<keyword evidence="1" id="KW-0472">Membrane</keyword>
<feature type="transmembrane region" description="Helical" evidence="1">
    <location>
        <begin position="110"/>
        <end position="130"/>
    </location>
</feature>
<organism evidence="2 3">
    <name type="scientific">Deinococcus roseus</name>
    <dbReference type="NCBI Taxonomy" id="392414"/>
    <lineage>
        <taxon>Bacteria</taxon>
        <taxon>Thermotogati</taxon>
        <taxon>Deinococcota</taxon>
        <taxon>Deinococci</taxon>
        <taxon>Deinococcales</taxon>
        <taxon>Deinococcaceae</taxon>
        <taxon>Deinococcus</taxon>
    </lineage>
</organism>
<name>A0ABQ2CXV1_9DEIO</name>
<evidence type="ECO:0000313" key="2">
    <source>
        <dbReference type="EMBL" id="GGJ31488.1"/>
    </source>
</evidence>
<proteinExistence type="predicted"/>
<protein>
    <recommendedName>
        <fullName evidence="4">DUF2178 domain-containing protein</fullName>
    </recommendedName>
</protein>
<feature type="transmembrane region" description="Helical" evidence="1">
    <location>
        <begin position="12"/>
        <end position="35"/>
    </location>
</feature>
<gene>
    <name evidence="2" type="ORF">GCM10008938_17090</name>
</gene>
<comment type="caution">
    <text evidence="2">The sequence shown here is derived from an EMBL/GenBank/DDBJ whole genome shotgun (WGS) entry which is preliminary data.</text>
</comment>
<keyword evidence="1" id="KW-0812">Transmembrane</keyword>
<sequence>MKQQSREYRVKNFSMWGTVVVMMGAFAVIALSNFVERSHDPVWRNVLLGSILLYSGLVIYYFEKYQKLLDEMVRLRNAEAARLTFTVIMGGGMAYMMMSGINPALPQPNLGVLITATTTIYLIAYFVLWLRTR</sequence>
<keyword evidence="1" id="KW-1133">Transmembrane helix</keyword>
<keyword evidence="3" id="KW-1185">Reference proteome</keyword>
<dbReference type="EMBL" id="BMOD01000004">
    <property type="protein sequence ID" value="GGJ31488.1"/>
    <property type="molecule type" value="Genomic_DNA"/>
</dbReference>
<evidence type="ECO:0008006" key="4">
    <source>
        <dbReference type="Google" id="ProtNLM"/>
    </source>
</evidence>
<accession>A0ABQ2CXV1</accession>